<dbReference type="Proteomes" id="UP000278035">
    <property type="component" value="Chromosome"/>
</dbReference>
<sequence>MNFNQSFQNANLKSRVTAMHPILALLMFFSIVFATIVLLPFLLLLGLLSFITLNLFKNKQFSKTILRSKQAQQGDAFQDNAGVQREQAAPYADMFTRSNPNQSQHTGRTFEHQAD</sequence>
<dbReference type="AlphaFoldDB" id="A0A3G8M079"/>
<feature type="compositionally biased region" description="Polar residues" evidence="1">
    <location>
        <begin position="96"/>
        <end position="107"/>
    </location>
</feature>
<dbReference type="EMBL" id="CP034015">
    <property type="protein sequence ID" value="AZG75014.1"/>
    <property type="molecule type" value="Genomic_DNA"/>
</dbReference>
<keyword evidence="2" id="KW-1133">Transmembrane helix</keyword>
<dbReference type="RefSeq" id="WP_124732480.1">
    <property type="nucleotide sequence ID" value="NZ_CBCSKC010000002.1"/>
</dbReference>
<evidence type="ECO:0000256" key="2">
    <source>
        <dbReference type="SAM" id="Phobius"/>
    </source>
</evidence>
<feature type="region of interest" description="Disordered" evidence="1">
    <location>
        <begin position="92"/>
        <end position="115"/>
    </location>
</feature>
<keyword evidence="2" id="KW-0812">Transmembrane</keyword>
<evidence type="ECO:0000256" key="1">
    <source>
        <dbReference type="SAM" id="MobiDB-lite"/>
    </source>
</evidence>
<gene>
    <name evidence="3" type="ORF">EGC82_20995</name>
</gene>
<dbReference type="OrthoDB" id="6269857at2"/>
<protein>
    <submittedName>
        <fullName evidence="3">Uncharacterized protein</fullName>
    </submittedName>
</protein>
<organism evidence="3 4">
    <name type="scientific">Shewanella livingstonensis</name>
    <dbReference type="NCBI Taxonomy" id="150120"/>
    <lineage>
        <taxon>Bacteria</taxon>
        <taxon>Pseudomonadati</taxon>
        <taxon>Pseudomonadota</taxon>
        <taxon>Gammaproteobacteria</taxon>
        <taxon>Alteromonadales</taxon>
        <taxon>Shewanellaceae</taxon>
        <taxon>Shewanella</taxon>
    </lineage>
</organism>
<keyword evidence="2" id="KW-0472">Membrane</keyword>
<proteinExistence type="predicted"/>
<reference evidence="4" key="1">
    <citation type="submission" date="2018-11" db="EMBL/GenBank/DDBJ databases">
        <title>Shewanella sp. M2.</title>
        <authorList>
            <person name="Hwang Y.J."/>
            <person name="Hwang C.Y."/>
        </authorList>
    </citation>
    <scope>NUCLEOTIDE SEQUENCE [LARGE SCALE GENOMIC DNA]</scope>
    <source>
        <strain evidence="4">LMG 19866</strain>
    </source>
</reference>
<evidence type="ECO:0000313" key="3">
    <source>
        <dbReference type="EMBL" id="AZG75014.1"/>
    </source>
</evidence>
<evidence type="ECO:0000313" key="4">
    <source>
        <dbReference type="Proteomes" id="UP000278035"/>
    </source>
</evidence>
<feature type="transmembrane region" description="Helical" evidence="2">
    <location>
        <begin position="20"/>
        <end position="53"/>
    </location>
</feature>
<keyword evidence="4" id="KW-1185">Reference proteome</keyword>
<accession>A0A3G8M079</accession>
<dbReference type="KEGG" id="slj:EGC82_20995"/>
<name>A0A3G8M079_9GAMM</name>